<dbReference type="Gene3D" id="3.40.630.30">
    <property type="match status" value="1"/>
</dbReference>
<dbReference type="InterPro" id="IPR016181">
    <property type="entry name" value="Acyl_CoA_acyltransferase"/>
</dbReference>
<dbReference type="InterPro" id="IPR000182">
    <property type="entry name" value="GNAT_dom"/>
</dbReference>
<dbReference type="GO" id="GO:0016747">
    <property type="term" value="F:acyltransferase activity, transferring groups other than amino-acyl groups"/>
    <property type="evidence" value="ECO:0007669"/>
    <property type="project" value="InterPro"/>
</dbReference>
<dbReference type="SUPFAM" id="SSF55729">
    <property type="entry name" value="Acyl-CoA N-acyltransferases (Nat)"/>
    <property type="match status" value="1"/>
</dbReference>
<protein>
    <submittedName>
        <fullName evidence="2">GNAT family N-acetyltransferase</fullName>
    </submittedName>
</protein>
<dbReference type="CDD" id="cd04301">
    <property type="entry name" value="NAT_SF"/>
    <property type="match status" value="1"/>
</dbReference>
<dbReference type="EMBL" id="SCHC01000001">
    <property type="protein sequence ID" value="TBW77898.1"/>
    <property type="molecule type" value="Genomic_DNA"/>
</dbReference>
<evidence type="ECO:0000313" key="2">
    <source>
        <dbReference type="EMBL" id="TBW77898.1"/>
    </source>
</evidence>
<reference evidence="2 3" key="1">
    <citation type="journal article" date="2019" name="Sci. Transl. Med.">
        <title>Quorum sensing between bacterial species on the skin protects against epidermal injury in atopic dermatitis.</title>
        <authorList>
            <person name="Williams M.R."/>
        </authorList>
    </citation>
    <scope>NUCLEOTIDE SEQUENCE [LARGE SCALE GENOMIC DNA]</scope>
    <source>
        <strain evidence="2 3">H8</strain>
    </source>
</reference>
<dbReference type="Pfam" id="PF00583">
    <property type="entry name" value="Acetyltransf_1"/>
    <property type="match status" value="1"/>
</dbReference>
<dbReference type="Proteomes" id="UP000291949">
    <property type="component" value="Unassembled WGS sequence"/>
</dbReference>
<proteinExistence type="predicted"/>
<dbReference type="PANTHER" id="PTHR43259:SF1">
    <property type="entry name" value="N-ACETYLTRANSFERASE DOMAIN-CONTAINING PROTEIN"/>
    <property type="match status" value="1"/>
</dbReference>
<dbReference type="InterPro" id="IPR052829">
    <property type="entry name" value="N-acetyltransferase_domain"/>
</dbReference>
<dbReference type="PROSITE" id="PS51186">
    <property type="entry name" value="GNAT"/>
    <property type="match status" value="1"/>
</dbReference>
<keyword evidence="2" id="KW-0808">Transferase</keyword>
<comment type="caution">
    <text evidence="2">The sequence shown here is derived from an EMBL/GenBank/DDBJ whole genome shotgun (WGS) entry which is preliminary data.</text>
</comment>
<evidence type="ECO:0000313" key="3">
    <source>
        <dbReference type="Proteomes" id="UP000291949"/>
    </source>
</evidence>
<dbReference type="PANTHER" id="PTHR43259">
    <property type="entry name" value="SPT10P"/>
    <property type="match status" value="1"/>
</dbReference>
<dbReference type="AlphaFoldDB" id="A0A7Z7YX77"/>
<evidence type="ECO:0000259" key="1">
    <source>
        <dbReference type="PROSITE" id="PS51186"/>
    </source>
</evidence>
<accession>A0A7Z7YX77</accession>
<gene>
    <name evidence="2" type="ORF">EQ811_02200</name>
</gene>
<name>A0A7Z7YX77_STACP</name>
<sequence>MMIRRARPSDNRQIAKLCYIIWKDMELELTQTFTKKRVIEAIELSIVNVKYRTYYEHIWVYEKEGVVAGCIIAYPGEKELDLERQWLNLPLEEDIRELGTPLPQQEAYNDEFYIEAVATFPEYRGQGIATQLLKHLIETDKNAKWSLNCDYENEGALKLYTKLGFKQNGDIDLYGHQYHHMTLN</sequence>
<feature type="domain" description="N-acetyltransferase" evidence="1">
    <location>
        <begin position="1"/>
        <end position="184"/>
    </location>
</feature>
<organism evidence="2 3">
    <name type="scientific">Staphylococcus capitis</name>
    <dbReference type="NCBI Taxonomy" id="29388"/>
    <lineage>
        <taxon>Bacteria</taxon>
        <taxon>Bacillati</taxon>
        <taxon>Bacillota</taxon>
        <taxon>Bacilli</taxon>
        <taxon>Bacillales</taxon>
        <taxon>Staphylococcaceae</taxon>
        <taxon>Staphylococcus</taxon>
    </lineage>
</organism>